<keyword evidence="3" id="KW-1185">Reference proteome</keyword>
<comment type="caution">
    <text evidence="2">The sequence shown here is derived from an EMBL/GenBank/DDBJ whole genome shotgun (WGS) entry which is preliminary data.</text>
</comment>
<reference evidence="2 3" key="1">
    <citation type="submission" date="2022-08" db="EMBL/GenBank/DDBJ databases">
        <title>Proteogenomics of the novel Dehalobacterium formicoaceticum strain EZ94 highlights a key role of methyltransferases during anaerobic dichloromethane degradation.</title>
        <authorList>
            <person name="Wasmund K."/>
        </authorList>
    </citation>
    <scope>NUCLEOTIDE SEQUENCE [LARGE SCALE GENOMIC DNA]</scope>
    <source>
        <strain evidence="2 3">EZ94</strain>
    </source>
</reference>
<dbReference type="Proteomes" id="UP001524944">
    <property type="component" value="Unassembled WGS sequence"/>
</dbReference>
<evidence type="ECO:0000256" key="1">
    <source>
        <dbReference type="SAM" id="Phobius"/>
    </source>
</evidence>
<feature type="transmembrane region" description="Helical" evidence="1">
    <location>
        <begin position="66"/>
        <end position="90"/>
    </location>
</feature>
<evidence type="ECO:0000313" key="2">
    <source>
        <dbReference type="EMBL" id="MCR6544392.1"/>
    </source>
</evidence>
<sequence>MEFDKHIWGETMDRTICGLLAGIIAGIAMNTWNLFDYYVLHLTEIRFLDWFSVLQTWAKPENGLQAVISLILQTMVWDGFLGIVFAHLVVLITSKAIVYKSALYSALLWFTFKVIINICQVPFLSGPGEQPFSGRMSNLLAIFIWGIVLGLVLKKLDQKIES</sequence>
<protein>
    <recommendedName>
        <fullName evidence="4">DUF1440 domain-containing protein</fullName>
    </recommendedName>
</protein>
<proteinExistence type="predicted"/>
<keyword evidence="1" id="KW-0812">Transmembrane</keyword>
<organism evidence="2 3">
    <name type="scientific">Dehalobacterium formicoaceticum</name>
    <dbReference type="NCBI Taxonomy" id="51515"/>
    <lineage>
        <taxon>Bacteria</taxon>
        <taxon>Bacillati</taxon>
        <taxon>Bacillota</taxon>
        <taxon>Clostridia</taxon>
        <taxon>Eubacteriales</taxon>
        <taxon>Peptococcaceae</taxon>
        <taxon>Dehalobacterium</taxon>
    </lineage>
</organism>
<dbReference type="RefSeq" id="WP_257912030.1">
    <property type="nucleotide sequence ID" value="NZ_JANPWE010000001.1"/>
</dbReference>
<gene>
    <name evidence="2" type="ORF">NVS47_02500</name>
</gene>
<evidence type="ECO:0008006" key="4">
    <source>
        <dbReference type="Google" id="ProtNLM"/>
    </source>
</evidence>
<keyword evidence="1" id="KW-1133">Transmembrane helix</keyword>
<keyword evidence="1" id="KW-0472">Membrane</keyword>
<name>A0ABT1Y0K0_9FIRM</name>
<feature type="transmembrane region" description="Helical" evidence="1">
    <location>
        <begin position="102"/>
        <end position="124"/>
    </location>
</feature>
<feature type="transmembrane region" description="Helical" evidence="1">
    <location>
        <begin position="136"/>
        <end position="153"/>
    </location>
</feature>
<dbReference type="EMBL" id="JANPWE010000001">
    <property type="protein sequence ID" value="MCR6544392.1"/>
    <property type="molecule type" value="Genomic_DNA"/>
</dbReference>
<feature type="transmembrane region" description="Helical" evidence="1">
    <location>
        <begin position="12"/>
        <end position="32"/>
    </location>
</feature>
<evidence type="ECO:0000313" key="3">
    <source>
        <dbReference type="Proteomes" id="UP001524944"/>
    </source>
</evidence>
<accession>A0ABT1Y0K0</accession>